<dbReference type="PATRIC" id="fig|206506.3.peg.2539"/>
<dbReference type="InterPro" id="IPR051259">
    <property type="entry name" value="rRNA_Methyltransferase"/>
</dbReference>
<dbReference type="CDD" id="cd18095">
    <property type="entry name" value="SpoU-like_rRNA-MTase"/>
    <property type="match status" value="1"/>
</dbReference>
<dbReference type="SUPFAM" id="SSF75217">
    <property type="entry name" value="alpha/beta knot"/>
    <property type="match status" value="1"/>
</dbReference>
<dbReference type="GO" id="GO:0006396">
    <property type="term" value="P:RNA processing"/>
    <property type="evidence" value="ECO:0007669"/>
    <property type="project" value="InterPro"/>
</dbReference>
<dbReference type="InterPro" id="IPR001537">
    <property type="entry name" value="SpoU_MeTrfase"/>
</dbReference>
<protein>
    <submittedName>
        <fullName evidence="4">RNA methyltransferase</fullName>
    </submittedName>
</protein>
<sequence>MKHIASRDNPLYRQLRALAGGSRKGGQLLIEGPHLCQAWLDTYGLPAIAVFDEARLARPELASLAEAVRGLAPAARIALASGMMDALEDAEHGQGVMFVVEPPALPSPRGDVAALWLDRVQDPGNVGTLLRLAAAAGLQQVVLSNGCAHAWSPKVLRSAQGAHFSLQIIEKADLAALRPTLSVPLLATALDGSEDLFDTELPRTCVWLFGHEGRGVCEELLQLADKRVRIAHAPAVESLNVAAAAAICLFEQRRRFRCA</sequence>
<dbReference type="RefSeq" id="WP_068372264.1">
    <property type="nucleotide sequence ID" value="NZ_LBNE01000008.1"/>
</dbReference>
<keyword evidence="2 4" id="KW-0808">Transferase</keyword>
<dbReference type="GO" id="GO:0008173">
    <property type="term" value="F:RNA methyltransferase activity"/>
    <property type="evidence" value="ECO:0007669"/>
    <property type="project" value="InterPro"/>
</dbReference>
<dbReference type="InterPro" id="IPR029064">
    <property type="entry name" value="Ribosomal_eL30-like_sf"/>
</dbReference>
<dbReference type="InterPro" id="IPR029026">
    <property type="entry name" value="tRNA_m1G_MTases_N"/>
</dbReference>
<accession>A0A171KQT6</accession>
<keyword evidence="1 4" id="KW-0489">Methyltransferase</keyword>
<evidence type="ECO:0000256" key="1">
    <source>
        <dbReference type="ARBA" id="ARBA00022603"/>
    </source>
</evidence>
<comment type="caution">
    <text evidence="4">The sequence shown here is derived from an EMBL/GenBank/DDBJ whole genome shotgun (WGS) entry which is preliminary data.</text>
</comment>
<evidence type="ECO:0000256" key="2">
    <source>
        <dbReference type="ARBA" id="ARBA00022679"/>
    </source>
</evidence>
<dbReference type="PANTHER" id="PTHR43191:SF2">
    <property type="entry name" value="RRNA METHYLTRANSFERASE 3, MITOCHONDRIAL"/>
    <property type="match status" value="1"/>
</dbReference>
<evidence type="ECO:0000313" key="4">
    <source>
        <dbReference type="EMBL" id="KKO71253.1"/>
    </source>
</evidence>
<gene>
    <name evidence="4" type="ORF">AAV32_11915</name>
</gene>
<proteinExistence type="predicted"/>
<evidence type="ECO:0000313" key="5">
    <source>
        <dbReference type="Proteomes" id="UP000078084"/>
    </source>
</evidence>
<dbReference type="PANTHER" id="PTHR43191">
    <property type="entry name" value="RRNA METHYLTRANSFERASE 3"/>
    <property type="match status" value="1"/>
</dbReference>
<name>A0A171KQT6_9BURK</name>
<dbReference type="Proteomes" id="UP000078084">
    <property type="component" value="Unassembled WGS sequence"/>
</dbReference>
<dbReference type="GO" id="GO:0003723">
    <property type="term" value="F:RNA binding"/>
    <property type="evidence" value="ECO:0007669"/>
    <property type="project" value="InterPro"/>
</dbReference>
<evidence type="ECO:0000259" key="3">
    <source>
        <dbReference type="Pfam" id="PF00588"/>
    </source>
</evidence>
<feature type="domain" description="tRNA/rRNA methyltransferase SpoU type" evidence="3">
    <location>
        <begin position="115"/>
        <end position="250"/>
    </location>
</feature>
<dbReference type="STRING" id="206506.AAV32_11915"/>
<dbReference type="Pfam" id="PF00588">
    <property type="entry name" value="SpoU_methylase"/>
    <property type="match status" value="1"/>
</dbReference>
<dbReference type="EMBL" id="LBNE01000008">
    <property type="protein sequence ID" value="KKO71253.1"/>
    <property type="molecule type" value="Genomic_DNA"/>
</dbReference>
<keyword evidence="5" id="KW-1185">Reference proteome</keyword>
<dbReference type="GO" id="GO:0032259">
    <property type="term" value="P:methylation"/>
    <property type="evidence" value="ECO:0007669"/>
    <property type="project" value="UniProtKB-KW"/>
</dbReference>
<organism evidence="4 5">
    <name type="scientific">Kerstersia gyiorum</name>
    <dbReference type="NCBI Taxonomy" id="206506"/>
    <lineage>
        <taxon>Bacteria</taxon>
        <taxon>Pseudomonadati</taxon>
        <taxon>Pseudomonadota</taxon>
        <taxon>Betaproteobacteria</taxon>
        <taxon>Burkholderiales</taxon>
        <taxon>Alcaligenaceae</taxon>
        <taxon>Kerstersia</taxon>
    </lineage>
</organism>
<dbReference type="AlphaFoldDB" id="A0A171KQT6"/>
<dbReference type="Gene3D" id="3.40.1280.10">
    <property type="match status" value="1"/>
</dbReference>
<dbReference type="Gene3D" id="3.30.1330.30">
    <property type="match status" value="1"/>
</dbReference>
<reference evidence="4 5" key="1">
    <citation type="submission" date="2015-04" db="EMBL/GenBank/DDBJ databases">
        <title>Genome sequence of Kerstersia gyiorum CG1.</title>
        <authorList>
            <person name="Greninger A.L."/>
            <person name="Kozyreva V."/>
            <person name="Chaturvedi V."/>
        </authorList>
    </citation>
    <scope>NUCLEOTIDE SEQUENCE [LARGE SCALE GENOMIC DNA]</scope>
    <source>
        <strain evidence="4 5">CG1</strain>
    </source>
</reference>
<dbReference type="SUPFAM" id="SSF55315">
    <property type="entry name" value="L30e-like"/>
    <property type="match status" value="1"/>
</dbReference>
<dbReference type="InterPro" id="IPR029028">
    <property type="entry name" value="Alpha/beta_knot_MTases"/>
</dbReference>